<gene>
    <name evidence="7" type="ORF">SAMN05421810_106163</name>
</gene>
<evidence type="ECO:0000256" key="4">
    <source>
        <dbReference type="ARBA" id="ARBA00023136"/>
    </source>
</evidence>
<keyword evidence="8" id="KW-1185">Reference proteome</keyword>
<comment type="subcellular location">
    <subcellularLocation>
        <location evidence="1">Membrane</location>
        <topology evidence="1">Single-pass membrane protein</topology>
    </subcellularLocation>
</comment>
<dbReference type="PANTHER" id="PTHR30168">
    <property type="entry name" value="PUTATIVE MEMBRANE PROTEIN YPFJ"/>
    <property type="match status" value="1"/>
</dbReference>
<keyword evidence="3 6" id="KW-1133">Transmembrane helix</keyword>
<evidence type="ECO:0000313" key="8">
    <source>
        <dbReference type="Proteomes" id="UP000198727"/>
    </source>
</evidence>
<evidence type="ECO:0008006" key="9">
    <source>
        <dbReference type="Google" id="ProtNLM"/>
    </source>
</evidence>
<keyword evidence="4 6" id="KW-0472">Membrane</keyword>
<evidence type="ECO:0000256" key="6">
    <source>
        <dbReference type="SAM" id="Phobius"/>
    </source>
</evidence>
<dbReference type="InterPro" id="IPR007343">
    <property type="entry name" value="Uncharacterised_pept_Zn_put"/>
</dbReference>
<dbReference type="GO" id="GO:0016020">
    <property type="term" value="C:membrane"/>
    <property type="evidence" value="ECO:0007669"/>
    <property type="project" value="UniProtKB-SubCell"/>
</dbReference>
<sequence>MGEETVDTAEEGRREEPPAQPPPSPGTAPSDPPDDTVPAGADYGSPPGMAAPPRNSPWALLGTALLVLAVVATVVLVGRAGGTVGGTPIALPGVAASASPSSSTSAVAAPVRALGTNPLLAADVELPKVACDLPELGRAADQLRAFYTAGVACLDEVWRPALAAVNQPFASPRLDIAADASTECGETPTAEEATAFYCGWDEVIYMPEDRLLDTVGTNPASHLAVLAHEYAHHVQTLSGIMYAVQDELADAEEDGPEVKALTRKVELQANCFAGLFLRSAAGQGSLTMRQAREAVDDFANSGDSDTHGTLANQVRWAEIGFRSFSTGSCNTFTAPEDQVR</sequence>
<dbReference type="EMBL" id="FOWW01000006">
    <property type="protein sequence ID" value="SFQ33258.1"/>
    <property type="molecule type" value="Genomic_DNA"/>
</dbReference>
<accession>A0A1I5XMT6</accession>
<organism evidence="7 8">
    <name type="scientific">Amycolatopsis arida</name>
    <dbReference type="NCBI Taxonomy" id="587909"/>
    <lineage>
        <taxon>Bacteria</taxon>
        <taxon>Bacillati</taxon>
        <taxon>Actinomycetota</taxon>
        <taxon>Actinomycetes</taxon>
        <taxon>Pseudonocardiales</taxon>
        <taxon>Pseudonocardiaceae</taxon>
        <taxon>Amycolatopsis</taxon>
    </lineage>
</organism>
<dbReference type="Pfam" id="PF04228">
    <property type="entry name" value="Zn_peptidase"/>
    <property type="match status" value="1"/>
</dbReference>
<name>A0A1I5XMT6_9PSEU</name>
<feature type="region of interest" description="Disordered" evidence="5">
    <location>
        <begin position="1"/>
        <end position="50"/>
    </location>
</feature>
<evidence type="ECO:0000256" key="5">
    <source>
        <dbReference type="SAM" id="MobiDB-lite"/>
    </source>
</evidence>
<proteinExistence type="predicted"/>
<dbReference type="PANTHER" id="PTHR30168:SF0">
    <property type="entry name" value="INNER MEMBRANE PROTEIN"/>
    <property type="match status" value="1"/>
</dbReference>
<evidence type="ECO:0000256" key="2">
    <source>
        <dbReference type="ARBA" id="ARBA00022692"/>
    </source>
</evidence>
<dbReference type="OrthoDB" id="7950418at2"/>
<dbReference type="RefSeq" id="WP_092531596.1">
    <property type="nucleotide sequence ID" value="NZ_FOWW01000006.1"/>
</dbReference>
<evidence type="ECO:0000313" key="7">
    <source>
        <dbReference type="EMBL" id="SFQ33258.1"/>
    </source>
</evidence>
<dbReference type="Proteomes" id="UP000198727">
    <property type="component" value="Unassembled WGS sequence"/>
</dbReference>
<feature type="transmembrane region" description="Helical" evidence="6">
    <location>
        <begin position="58"/>
        <end position="77"/>
    </location>
</feature>
<dbReference type="STRING" id="587909.SAMN05421810_106163"/>
<evidence type="ECO:0000256" key="3">
    <source>
        <dbReference type="ARBA" id="ARBA00022989"/>
    </source>
</evidence>
<evidence type="ECO:0000256" key="1">
    <source>
        <dbReference type="ARBA" id="ARBA00004167"/>
    </source>
</evidence>
<dbReference type="AlphaFoldDB" id="A0A1I5XMT6"/>
<protein>
    <recommendedName>
        <fullName evidence="9">Neutral zinc metallopeptidase</fullName>
    </recommendedName>
</protein>
<reference evidence="8" key="1">
    <citation type="submission" date="2016-10" db="EMBL/GenBank/DDBJ databases">
        <authorList>
            <person name="Varghese N."/>
            <person name="Submissions S."/>
        </authorList>
    </citation>
    <scope>NUCLEOTIDE SEQUENCE [LARGE SCALE GENOMIC DNA]</scope>
    <source>
        <strain evidence="8">CGMCC 4.5579</strain>
    </source>
</reference>
<keyword evidence="2 6" id="KW-0812">Transmembrane</keyword>